<dbReference type="SUPFAM" id="SSF48452">
    <property type="entry name" value="TPR-like"/>
    <property type="match status" value="1"/>
</dbReference>
<feature type="domain" description="Outer membrane lipoprotein BamD-like" evidence="4">
    <location>
        <begin position="160"/>
        <end position="303"/>
    </location>
</feature>
<keyword evidence="6" id="KW-1185">Reference proteome</keyword>
<dbReference type="Proteomes" id="UP001304300">
    <property type="component" value="Chromosome"/>
</dbReference>
<keyword evidence="1" id="KW-0732">Signal</keyword>
<name>A0AAQ3LF06_9BACT</name>
<reference evidence="5 6" key="1">
    <citation type="submission" date="2023-10" db="EMBL/GenBank/DDBJ databases">
        <title>Rubellicoccus peritrichatus gen. nov., sp. nov., isolated from an algae of coral reef tank.</title>
        <authorList>
            <person name="Luo J."/>
        </authorList>
    </citation>
    <scope>NUCLEOTIDE SEQUENCE [LARGE SCALE GENOMIC DNA]</scope>
    <source>
        <strain evidence="5 6">CR14</strain>
    </source>
</reference>
<feature type="region of interest" description="Disordered" evidence="3">
    <location>
        <begin position="408"/>
        <end position="427"/>
    </location>
</feature>
<dbReference type="Pfam" id="PF13432">
    <property type="entry name" value="TPR_16"/>
    <property type="match status" value="1"/>
</dbReference>
<dbReference type="RefSeq" id="WP_317832822.1">
    <property type="nucleotide sequence ID" value="NZ_CP136920.1"/>
</dbReference>
<evidence type="ECO:0000313" key="6">
    <source>
        <dbReference type="Proteomes" id="UP001304300"/>
    </source>
</evidence>
<evidence type="ECO:0000256" key="1">
    <source>
        <dbReference type="ARBA" id="ARBA00022729"/>
    </source>
</evidence>
<proteinExistence type="predicted"/>
<dbReference type="Gene3D" id="1.25.40.10">
    <property type="entry name" value="Tetratricopeptide repeat domain"/>
    <property type="match status" value="2"/>
</dbReference>
<dbReference type="EMBL" id="CP136920">
    <property type="protein sequence ID" value="WOO40684.1"/>
    <property type="molecule type" value="Genomic_DNA"/>
</dbReference>
<dbReference type="KEGG" id="puo:RZN69_18845"/>
<evidence type="ECO:0000256" key="2">
    <source>
        <dbReference type="PROSITE-ProRule" id="PRU00339"/>
    </source>
</evidence>
<evidence type="ECO:0000256" key="3">
    <source>
        <dbReference type="SAM" id="MobiDB-lite"/>
    </source>
</evidence>
<sequence length="471" mass="53172">MRILFLLSIVLTLALPFTSYGVMPGVEWVQEDARWKLLGDVPKSLDQPGSDEHESASELMAKARIAQDKGNNWSALGLYDDVVDDYPNTVYAPEAHYQRGLIYTERHQFESASKEYNKIIRRYPEYPKFNQVIAGQYKIGELIQEGERPYYWGMIPGFRDYQTGLDVYENVVQNAPYSEYAPLALMNIALVANKDSKEEEAIDALDRLINNYPSSLLTPDAYLTLAETYSSLVQGPEYDQEATTQALGYYQDFMILYPDNAGVYSAEAGIYYMRETLAKSKFLLGDFYYKYRNNPRAALTFYNEAITVDPQSSVAAQAKEMTIKIRDGVKAPMTPVDWIFGRYKRPSEKEYLEQSEVDNLEDESFQIQSTEAFLETPGAYAEEDVGPDGTTQEYEGVAMPLEPFIGDPEFIDPIDDFEGEPEMVDPLLGEPFEEGIAEPYQAPGPTTPEQKAIDKMQDANAQDPNLPAGAQ</sequence>
<feature type="region of interest" description="Disordered" evidence="3">
    <location>
        <begin position="432"/>
        <end position="471"/>
    </location>
</feature>
<feature type="repeat" description="TPR" evidence="2">
    <location>
        <begin position="93"/>
        <end position="126"/>
    </location>
</feature>
<organism evidence="5 6">
    <name type="scientific">Rubellicoccus peritrichatus</name>
    <dbReference type="NCBI Taxonomy" id="3080537"/>
    <lineage>
        <taxon>Bacteria</taxon>
        <taxon>Pseudomonadati</taxon>
        <taxon>Verrucomicrobiota</taxon>
        <taxon>Opitutia</taxon>
        <taxon>Puniceicoccales</taxon>
        <taxon>Cerasicoccaceae</taxon>
        <taxon>Rubellicoccus</taxon>
    </lineage>
</organism>
<keyword evidence="2" id="KW-0802">TPR repeat</keyword>
<dbReference type="InterPro" id="IPR039565">
    <property type="entry name" value="BamD-like"/>
</dbReference>
<feature type="compositionally biased region" description="Acidic residues" evidence="3">
    <location>
        <begin position="409"/>
        <end position="423"/>
    </location>
</feature>
<dbReference type="AlphaFoldDB" id="A0AAQ3LF06"/>
<gene>
    <name evidence="5" type="ORF">RZN69_18845</name>
</gene>
<dbReference type="InterPro" id="IPR011990">
    <property type="entry name" value="TPR-like_helical_dom_sf"/>
</dbReference>
<dbReference type="SMART" id="SM00028">
    <property type="entry name" value="TPR"/>
    <property type="match status" value="3"/>
</dbReference>
<evidence type="ECO:0000313" key="5">
    <source>
        <dbReference type="EMBL" id="WOO40684.1"/>
    </source>
</evidence>
<accession>A0AAQ3LF06</accession>
<dbReference type="Pfam" id="PF13525">
    <property type="entry name" value="YfiO"/>
    <property type="match status" value="1"/>
</dbReference>
<dbReference type="InterPro" id="IPR019734">
    <property type="entry name" value="TPR_rpt"/>
</dbReference>
<dbReference type="PROSITE" id="PS50005">
    <property type="entry name" value="TPR"/>
    <property type="match status" value="1"/>
</dbReference>
<evidence type="ECO:0000259" key="4">
    <source>
        <dbReference type="Pfam" id="PF13525"/>
    </source>
</evidence>
<protein>
    <submittedName>
        <fullName evidence="5">Tetratricopeptide repeat protein</fullName>
    </submittedName>
</protein>